<keyword evidence="2" id="KW-0732">Signal</keyword>
<evidence type="ECO:0000313" key="5">
    <source>
        <dbReference type="Proteomes" id="UP001229486"/>
    </source>
</evidence>
<name>A0AB73ILH1_9BURK</name>
<dbReference type="SUPFAM" id="SSF55797">
    <property type="entry name" value="PR-1-like"/>
    <property type="match status" value="1"/>
</dbReference>
<dbReference type="Pfam" id="PF00188">
    <property type="entry name" value="CAP"/>
    <property type="match status" value="1"/>
</dbReference>
<organism evidence="4 5">
    <name type="scientific">Paraburkholderia caledonica</name>
    <dbReference type="NCBI Taxonomy" id="134536"/>
    <lineage>
        <taxon>Bacteria</taxon>
        <taxon>Pseudomonadati</taxon>
        <taxon>Pseudomonadota</taxon>
        <taxon>Betaproteobacteria</taxon>
        <taxon>Burkholderiales</taxon>
        <taxon>Burkholderiaceae</taxon>
        <taxon>Paraburkholderia</taxon>
    </lineage>
</organism>
<reference evidence="4" key="1">
    <citation type="submission" date="2023-07" db="EMBL/GenBank/DDBJ databases">
        <title>Sorghum-associated microbial communities from plants grown in Nebraska, USA.</title>
        <authorList>
            <person name="Schachtman D."/>
        </authorList>
    </citation>
    <scope>NUCLEOTIDE SEQUENCE</scope>
    <source>
        <strain evidence="4">DS1061</strain>
    </source>
</reference>
<feature type="chain" id="PRO_5044496097" evidence="2">
    <location>
        <begin position="28"/>
        <end position="330"/>
    </location>
</feature>
<dbReference type="Gene3D" id="3.40.33.10">
    <property type="entry name" value="CAP"/>
    <property type="match status" value="1"/>
</dbReference>
<dbReference type="PROSITE" id="PS51257">
    <property type="entry name" value="PROKAR_LIPOPROTEIN"/>
    <property type="match status" value="1"/>
</dbReference>
<evidence type="ECO:0000256" key="2">
    <source>
        <dbReference type="SAM" id="SignalP"/>
    </source>
</evidence>
<sequence length="330" mass="33573">MNRKNISALTALSFAAAVALSACGGGAGGGSNGSNNTTGSTTAPANPATGNVTTPQYTADSAAQTIFNTLNQYRQQCGFPALTENTLLDQASANHASYMAKNSTPGDSESSANAGFTGATYSDRAAKVGFPSNSVYVGGVSNAFWTTPALTEAQYGQSLLNGWISGVYHIAIATWPVTQIGIGYSETTFNGAPEAWGALSIANLQPSIANGPLTFPCQGTTGVPYKAAGETPTPPNTSGAWGTPVAVAGNPTDTILLSSATMTDTVGAVISLQVLDSAKDPNKLLPIYEAVAYPVSPLSPSTQYSVTLNGTVNGQPFSRTFTFTTGNVVG</sequence>
<gene>
    <name evidence="4" type="ORF">J2793_006258</name>
</gene>
<dbReference type="RefSeq" id="WP_392395585.1">
    <property type="nucleotide sequence ID" value="NZ_JAURTK010000012.1"/>
</dbReference>
<evidence type="ECO:0000256" key="1">
    <source>
        <dbReference type="SAM" id="MobiDB-lite"/>
    </source>
</evidence>
<dbReference type="EMBL" id="JAURTK010000012">
    <property type="protein sequence ID" value="MDP9650784.1"/>
    <property type="molecule type" value="Genomic_DNA"/>
</dbReference>
<dbReference type="AlphaFoldDB" id="A0AB73ILH1"/>
<dbReference type="InterPro" id="IPR035940">
    <property type="entry name" value="CAP_sf"/>
</dbReference>
<dbReference type="InterPro" id="IPR014044">
    <property type="entry name" value="CAP_dom"/>
</dbReference>
<protein>
    <submittedName>
        <fullName evidence="4">Uncharacterized protein YkwD</fullName>
    </submittedName>
</protein>
<dbReference type="PANTHER" id="PTHR31157">
    <property type="entry name" value="SCP DOMAIN-CONTAINING PROTEIN"/>
    <property type="match status" value="1"/>
</dbReference>
<dbReference type="Proteomes" id="UP001229486">
    <property type="component" value="Unassembled WGS sequence"/>
</dbReference>
<accession>A0AB73ILH1</accession>
<feature type="region of interest" description="Disordered" evidence="1">
    <location>
        <begin position="30"/>
        <end position="55"/>
    </location>
</feature>
<evidence type="ECO:0000313" key="4">
    <source>
        <dbReference type="EMBL" id="MDP9650784.1"/>
    </source>
</evidence>
<feature type="signal peptide" evidence="2">
    <location>
        <begin position="1"/>
        <end position="27"/>
    </location>
</feature>
<feature type="domain" description="SCP" evidence="3">
    <location>
        <begin position="68"/>
        <end position="188"/>
    </location>
</feature>
<feature type="compositionally biased region" description="Low complexity" evidence="1">
    <location>
        <begin position="33"/>
        <end position="55"/>
    </location>
</feature>
<evidence type="ECO:0000259" key="3">
    <source>
        <dbReference type="Pfam" id="PF00188"/>
    </source>
</evidence>
<proteinExistence type="predicted"/>
<comment type="caution">
    <text evidence="4">The sequence shown here is derived from an EMBL/GenBank/DDBJ whole genome shotgun (WGS) entry which is preliminary data.</text>
</comment>
<dbReference type="PANTHER" id="PTHR31157:SF1">
    <property type="entry name" value="SCP DOMAIN-CONTAINING PROTEIN"/>
    <property type="match status" value="1"/>
</dbReference>